<dbReference type="PANTHER" id="PTHR30482:SF20">
    <property type="entry name" value="HIGH-AFFINITY BRANCHED-CHAIN AMINO ACID TRANSPORT SYSTEM PERMEASE PROTEIN LIVM"/>
    <property type="match status" value="1"/>
</dbReference>
<dbReference type="AlphaFoldDB" id="A0AAQ1GLA1"/>
<evidence type="ECO:0000313" key="7">
    <source>
        <dbReference type="EMBL" id="SEK10143.1"/>
    </source>
</evidence>
<dbReference type="GO" id="GO:0005886">
    <property type="term" value="C:plasma membrane"/>
    <property type="evidence" value="ECO:0007669"/>
    <property type="project" value="UniProtKB-SubCell"/>
</dbReference>
<feature type="transmembrane region" description="Helical" evidence="6">
    <location>
        <begin position="28"/>
        <end position="46"/>
    </location>
</feature>
<organism evidence="7 8">
    <name type="scientific">Paraburkholderia tropica</name>
    <dbReference type="NCBI Taxonomy" id="92647"/>
    <lineage>
        <taxon>Bacteria</taxon>
        <taxon>Pseudomonadati</taxon>
        <taxon>Pseudomonadota</taxon>
        <taxon>Betaproteobacteria</taxon>
        <taxon>Burkholderiales</taxon>
        <taxon>Burkholderiaceae</taxon>
        <taxon>Paraburkholderia</taxon>
    </lineage>
</organism>
<evidence type="ECO:0000256" key="1">
    <source>
        <dbReference type="ARBA" id="ARBA00004651"/>
    </source>
</evidence>
<dbReference type="GO" id="GO:0015658">
    <property type="term" value="F:branched-chain amino acid transmembrane transporter activity"/>
    <property type="evidence" value="ECO:0007669"/>
    <property type="project" value="InterPro"/>
</dbReference>
<keyword evidence="4 6" id="KW-1133">Transmembrane helix</keyword>
<protein>
    <submittedName>
        <fullName evidence="7">Amino acid/amide ABC transporter membrane protein 2, HAAT family</fullName>
    </submittedName>
</protein>
<dbReference type="Pfam" id="PF02653">
    <property type="entry name" value="BPD_transp_2"/>
    <property type="match status" value="1"/>
</dbReference>
<dbReference type="Proteomes" id="UP000183529">
    <property type="component" value="Unassembled WGS sequence"/>
</dbReference>
<feature type="transmembrane region" description="Helical" evidence="6">
    <location>
        <begin position="181"/>
        <end position="200"/>
    </location>
</feature>
<dbReference type="InterPro" id="IPR043428">
    <property type="entry name" value="LivM-like"/>
</dbReference>
<feature type="transmembrane region" description="Helical" evidence="6">
    <location>
        <begin position="259"/>
        <end position="278"/>
    </location>
</feature>
<evidence type="ECO:0000256" key="6">
    <source>
        <dbReference type="SAM" id="Phobius"/>
    </source>
</evidence>
<feature type="transmembrane region" description="Helical" evidence="6">
    <location>
        <begin position="52"/>
        <end position="72"/>
    </location>
</feature>
<feature type="transmembrane region" description="Helical" evidence="6">
    <location>
        <begin position="105"/>
        <end position="124"/>
    </location>
</feature>
<comment type="subcellular location">
    <subcellularLocation>
        <location evidence="1">Cell membrane</location>
        <topology evidence="1">Multi-pass membrane protein</topology>
    </subcellularLocation>
</comment>
<feature type="transmembrane region" description="Helical" evidence="6">
    <location>
        <begin position="309"/>
        <end position="329"/>
    </location>
</feature>
<evidence type="ECO:0000313" key="8">
    <source>
        <dbReference type="Proteomes" id="UP000183529"/>
    </source>
</evidence>
<evidence type="ECO:0000256" key="4">
    <source>
        <dbReference type="ARBA" id="ARBA00022989"/>
    </source>
</evidence>
<keyword evidence="5 6" id="KW-0472">Membrane</keyword>
<dbReference type="InterPro" id="IPR001851">
    <property type="entry name" value="ABC_transp_permease"/>
</dbReference>
<evidence type="ECO:0000256" key="3">
    <source>
        <dbReference type="ARBA" id="ARBA00022692"/>
    </source>
</evidence>
<feature type="transmembrane region" description="Helical" evidence="6">
    <location>
        <begin position="285"/>
        <end position="303"/>
    </location>
</feature>
<evidence type="ECO:0000256" key="2">
    <source>
        <dbReference type="ARBA" id="ARBA00022475"/>
    </source>
</evidence>
<sequence length="342" mass="35218">MNTTTTHTPAAATSADARAKPVWSAQRIAGLVVTLVVLYAAVPLALGQNLYLMSLAVASLTIAGIALAWALLGNLGGMVSFGHSAFFGVGSYISALLTLKAGWPVFPAMLAGGVGASVASLAMAPALRLKGPYFALAILAYAQIFRIVATEWSGLTGGASGLSSIPALPKLLGVDFGSKSGGYVVILTLVLAFALLYAKLRGSNVGLALRAMHESEDATRVVGVNSVILKLAMLMLSALMTGLVGAFNAHYINFLEPDYAFNASWAVVPIIAAICGGYRTILGPLVGAVSVYLIDQLVLKSLLPTGHQIVLGMLLVAMIIVSPAGLTALRFKRTGRGVHAAG</sequence>
<feature type="transmembrane region" description="Helical" evidence="6">
    <location>
        <begin position="221"/>
        <end position="247"/>
    </location>
</feature>
<evidence type="ECO:0000256" key="5">
    <source>
        <dbReference type="ARBA" id="ARBA00023136"/>
    </source>
</evidence>
<reference evidence="7 8" key="1">
    <citation type="submission" date="2016-10" db="EMBL/GenBank/DDBJ databases">
        <authorList>
            <person name="Varghese N."/>
            <person name="Submissions S."/>
        </authorList>
    </citation>
    <scope>NUCLEOTIDE SEQUENCE [LARGE SCALE GENOMIC DNA]</scope>
    <source>
        <strain evidence="7 8">LMG 22274</strain>
    </source>
</reference>
<dbReference type="RefSeq" id="WP_080180322.1">
    <property type="nucleotide sequence ID" value="NZ_CADFGN010000004.1"/>
</dbReference>
<dbReference type="PANTHER" id="PTHR30482">
    <property type="entry name" value="HIGH-AFFINITY BRANCHED-CHAIN AMINO ACID TRANSPORT SYSTEM PERMEASE"/>
    <property type="match status" value="1"/>
</dbReference>
<proteinExistence type="predicted"/>
<feature type="transmembrane region" description="Helical" evidence="6">
    <location>
        <begin position="79"/>
        <end position="99"/>
    </location>
</feature>
<dbReference type="CDD" id="cd06581">
    <property type="entry name" value="TM_PBP1_LivM_like"/>
    <property type="match status" value="1"/>
</dbReference>
<feature type="transmembrane region" description="Helical" evidence="6">
    <location>
        <begin position="131"/>
        <end position="149"/>
    </location>
</feature>
<name>A0AAQ1GLA1_9BURK</name>
<comment type="caution">
    <text evidence="7">The sequence shown here is derived from an EMBL/GenBank/DDBJ whole genome shotgun (WGS) entry which is preliminary data.</text>
</comment>
<gene>
    <name evidence="7" type="ORF">SAMN05216550_118150</name>
</gene>
<keyword evidence="3 6" id="KW-0812">Transmembrane</keyword>
<accession>A0AAQ1GLA1</accession>
<dbReference type="EMBL" id="FNZM01000018">
    <property type="protein sequence ID" value="SEK10143.1"/>
    <property type="molecule type" value="Genomic_DNA"/>
</dbReference>
<keyword evidence="2" id="KW-1003">Cell membrane</keyword>